<feature type="non-terminal residue" evidence="2">
    <location>
        <position position="68"/>
    </location>
</feature>
<evidence type="ECO:0000256" key="1">
    <source>
        <dbReference type="SAM" id="MobiDB-lite"/>
    </source>
</evidence>
<name>A0ABD0PF77_CIRMR</name>
<feature type="compositionally biased region" description="Polar residues" evidence="1">
    <location>
        <begin position="36"/>
        <end position="51"/>
    </location>
</feature>
<keyword evidence="3" id="KW-1185">Reference proteome</keyword>
<dbReference type="AlphaFoldDB" id="A0ABD0PF77"/>
<feature type="region of interest" description="Disordered" evidence="1">
    <location>
        <begin position="36"/>
        <end position="68"/>
    </location>
</feature>
<reference evidence="2 3" key="1">
    <citation type="submission" date="2024-05" db="EMBL/GenBank/DDBJ databases">
        <title>Genome sequencing and assembly of Indian major carp, Cirrhinus mrigala (Hamilton, 1822).</title>
        <authorList>
            <person name="Mohindra V."/>
            <person name="Chowdhury L.M."/>
            <person name="Lal K."/>
            <person name="Jena J.K."/>
        </authorList>
    </citation>
    <scope>NUCLEOTIDE SEQUENCE [LARGE SCALE GENOMIC DNA]</scope>
    <source>
        <strain evidence="2">CM1030</strain>
        <tissue evidence="2">Blood</tissue>
    </source>
</reference>
<accession>A0ABD0PF77</accession>
<protein>
    <submittedName>
        <fullName evidence="2">Uncharacterized protein</fullName>
    </submittedName>
</protein>
<dbReference type="Proteomes" id="UP001529510">
    <property type="component" value="Unassembled WGS sequence"/>
</dbReference>
<dbReference type="EMBL" id="JAMKFB020000016">
    <property type="protein sequence ID" value="KAL0172567.1"/>
    <property type="molecule type" value="Genomic_DNA"/>
</dbReference>
<comment type="caution">
    <text evidence="2">The sequence shown here is derived from an EMBL/GenBank/DDBJ whole genome shotgun (WGS) entry which is preliminary data.</text>
</comment>
<evidence type="ECO:0000313" key="3">
    <source>
        <dbReference type="Proteomes" id="UP001529510"/>
    </source>
</evidence>
<gene>
    <name evidence="2" type="ORF">M9458_032878</name>
</gene>
<organism evidence="2 3">
    <name type="scientific">Cirrhinus mrigala</name>
    <name type="common">Mrigala</name>
    <dbReference type="NCBI Taxonomy" id="683832"/>
    <lineage>
        <taxon>Eukaryota</taxon>
        <taxon>Metazoa</taxon>
        <taxon>Chordata</taxon>
        <taxon>Craniata</taxon>
        <taxon>Vertebrata</taxon>
        <taxon>Euteleostomi</taxon>
        <taxon>Actinopterygii</taxon>
        <taxon>Neopterygii</taxon>
        <taxon>Teleostei</taxon>
        <taxon>Ostariophysi</taxon>
        <taxon>Cypriniformes</taxon>
        <taxon>Cyprinidae</taxon>
        <taxon>Labeoninae</taxon>
        <taxon>Labeonini</taxon>
        <taxon>Cirrhinus</taxon>
    </lineage>
</organism>
<evidence type="ECO:0000313" key="2">
    <source>
        <dbReference type="EMBL" id="KAL0172567.1"/>
    </source>
</evidence>
<feature type="non-terminal residue" evidence="2">
    <location>
        <position position="1"/>
    </location>
</feature>
<sequence length="68" mass="7439">TTVTQQGILLDQHSSQLTATSKEVDLLMARVQELQQKALDSQSATSLTRSPPQAEPEPHANSPPPYDR</sequence>
<proteinExistence type="predicted"/>